<dbReference type="GO" id="GO:0008270">
    <property type="term" value="F:zinc ion binding"/>
    <property type="evidence" value="ECO:0007669"/>
    <property type="project" value="InterPro"/>
</dbReference>
<dbReference type="Pfam" id="PF00484">
    <property type="entry name" value="Pro_CA"/>
    <property type="match status" value="1"/>
</dbReference>
<organism evidence="2 3">
    <name type="scientific">Staphylococcus pasteuri_A</name>
    <dbReference type="NCBI Taxonomy" id="3062664"/>
    <lineage>
        <taxon>Bacteria</taxon>
        <taxon>Bacillati</taxon>
        <taxon>Bacillota</taxon>
        <taxon>Bacilli</taxon>
        <taxon>Bacillales</taxon>
        <taxon>Staphylococcaceae</taxon>
        <taxon>Staphylococcus</taxon>
    </lineage>
</organism>
<reference evidence="2" key="1">
    <citation type="submission" date="2023-07" db="EMBL/GenBank/DDBJ databases">
        <title>Genome content predicts the carbon catabolic preferences of heterotrophic bacteria.</title>
        <authorList>
            <person name="Gralka M."/>
        </authorList>
    </citation>
    <scope>NUCLEOTIDE SEQUENCE</scope>
    <source>
        <strain evidence="2">E2R20</strain>
    </source>
</reference>
<comment type="caution">
    <text evidence="2">The sequence shown here is derived from an EMBL/GenBank/DDBJ whole genome shotgun (WGS) entry which is preliminary data.</text>
</comment>
<comment type="similarity">
    <text evidence="1">Belongs to the beta-class carbonic anhydrase family.</text>
</comment>
<accession>A0AAW7YVW8</accession>
<dbReference type="GO" id="GO:0004089">
    <property type="term" value="F:carbonate dehydratase activity"/>
    <property type="evidence" value="ECO:0007669"/>
    <property type="project" value="InterPro"/>
</dbReference>
<protein>
    <submittedName>
        <fullName evidence="2">Carbonic anhydrase</fullName>
    </submittedName>
</protein>
<dbReference type="Proteomes" id="UP001170310">
    <property type="component" value="Unassembled WGS sequence"/>
</dbReference>
<dbReference type="InterPro" id="IPR036874">
    <property type="entry name" value="Carbonic_anhydrase_sf"/>
</dbReference>
<evidence type="ECO:0000313" key="3">
    <source>
        <dbReference type="Proteomes" id="UP001170310"/>
    </source>
</evidence>
<dbReference type="SMART" id="SM00947">
    <property type="entry name" value="Pro_CA"/>
    <property type="match status" value="1"/>
</dbReference>
<evidence type="ECO:0000313" key="2">
    <source>
        <dbReference type="EMBL" id="MDO6575319.1"/>
    </source>
</evidence>
<proteinExistence type="inferred from homology"/>
<dbReference type="InterPro" id="IPR001765">
    <property type="entry name" value="Carbonic_anhydrase"/>
</dbReference>
<sequence>AIADKQQRADRLCELNVMEQVKNVSQTSIVQNAWRNGQELSVHGCIYSIQNGILNTLDISRTGLE</sequence>
<gene>
    <name evidence="2" type="ORF">Q4528_14480</name>
</gene>
<dbReference type="Gene3D" id="3.40.1050.10">
    <property type="entry name" value="Carbonic anhydrase"/>
    <property type="match status" value="1"/>
</dbReference>
<feature type="non-terminal residue" evidence="2">
    <location>
        <position position="1"/>
    </location>
</feature>
<evidence type="ECO:0000256" key="1">
    <source>
        <dbReference type="ARBA" id="ARBA00006217"/>
    </source>
</evidence>
<keyword evidence="3" id="KW-1185">Reference proteome</keyword>
<dbReference type="AlphaFoldDB" id="A0AAW7YVW8"/>
<dbReference type="RefSeq" id="WP_303522348.1">
    <property type="nucleotide sequence ID" value="NZ_JAUOQO010000503.1"/>
</dbReference>
<name>A0AAW7YVW8_9STAP</name>
<dbReference type="SUPFAM" id="SSF53056">
    <property type="entry name" value="beta-carbonic anhydrase, cab"/>
    <property type="match status" value="1"/>
</dbReference>
<dbReference type="EMBL" id="JAUOQO010000503">
    <property type="protein sequence ID" value="MDO6575319.1"/>
    <property type="molecule type" value="Genomic_DNA"/>
</dbReference>